<organism evidence="5 6">
    <name type="scientific">Ficus carica</name>
    <name type="common">Common fig</name>
    <dbReference type="NCBI Taxonomy" id="3494"/>
    <lineage>
        <taxon>Eukaryota</taxon>
        <taxon>Viridiplantae</taxon>
        <taxon>Streptophyta</taxon>
        <taxon>Embryophyta</taxon>
        <taxon>Tracheophyta</taxon>
        <taxon>Spermatophyta</taxon>
        <taxon>Magnoliopsida</taxon>
        <taxon>eudicotyledons</taxon>
        <taxon>Gunneridae</taxon>
        <taxon>Pentapetalae</taxon>
        <taxon>rosids</taxon>
        <taxon>fabids</taxon>
        <taxon>Rosales</taxon>
        <taxon>Moraceae</taxon>
        <taxon>Ficeae</taxon>
        <taxon>Ficus</taxon>
    </lineage>
</organism>
<dbReference type="PROSITE" id="PS51153">
    <property type="entry name" value="RPW8"/>
    <property type="match status" value="1"/>
</dbReference>
<feature type="domain" description="RPW8" evidence="4">
    <location>
        <begin position="55"/>
        <end position="207"/>
    </location>
</feature>
<proteinExistence type="inferred from homology"/>
<reference evidence="5" key="1">
    <citation type="submission" date="2023-07" db="EMBL/GenBank/DDBJ databases">
        <title>draft genome sequence of fig (Ficus carica).</title>
        <authorList>
            <person name="Takahashi T."/>
            <person name="Nishimura K."/>
        </authorList>
    </citation>
    <scope>NUCLEOTIDE SEQUENCE</scope>
</reference>
<name>A0AA87ZBS5_FICCA</name>
<dbReference type="InterPro" id="IPR042197">
    <property type="entry name" value="Apaf_helical"/>
</dbReference>
<dbReference type="InterPro" id="IPR002182">
    <property type="entry name" value="NB-ARC"/>
</dbReference>
<accession>A0AA87ZBS5</accession>
<dbReference type="Gene3D" id="1.10.8.430">
    <property type="entry name" value="Helical domain of apoptotic protease-activating factors"/>
    <property type="match status" value="1"/>
</dbReference>
<dbReference type="SUPFAM" id="SSF52540">
    <property type="entry name" value="P-loop containing nucleoside triphosphate hydrolases"/>
    <property type="match status" value="1"/>
</dbReference>
<dbReference type="PANTHER" id="PTHR36766:SF3">
    <property type="entry name" value="RPW8 DOMAIN-CONTAINING PROTEIN"/>
    <property type="match status" value="1"/>
</dbReference>
<dbReference type="Gene3D" id="1.10.10.10">
    <property type="entry name" value="Winged helix-like DNA-binding domain superfamily/Winged helix DNA-binding domain"/>
    <property type="match status" value="1"/>
</dbReference>
<evidence type="ECO:0000313" key="5">
    <source>
        <dbReference type="EMBL" id="GMN29944.1"/>
    </source>
</evidence>
<gene>
    <name evidence="5" type="ORF">TIFTF001_002617</name>
</gene>
<dbReference type="Gene3D" id="3.40.50.300">
    <property type="entry name" value="P-loop containing nucleotide triphosphate hydrolases"/>
    <property type="match status" value="1"/>
</dbReference>
<evidence type="ECO:0000313" key="6">
    <source>
        <dbReference type="Proteomes" id="UP001187192"/>
    </source>
</evidence>
<dbReference type="PRINTS" id="PR00364">
    <property type="entry name" value="DISEASERSIST"/>
</dbReference>
<keyword evidence="6" id="KW-1185">Reference proteome</keyword>
<sequence length="853" mass="98631">MVVVTSELGRNGGQIGALPPGEPVPLLRPILSAVVLTVFPHLRRRRRLRRLNRKMASLNSSVCGLVGLGLQELFTKLKEVIKNATSWKETFQSIMAKLEKLQPLVEEITKLSKELDQRQLETTDFDTLIIKATELVDMYPKVSKSKNVFKKSEYTKNLCHLDQSLDQWLKLLQAYQSRDLKELLKLVRQLQELVIGLYQNEKLEQSQISSTRCCEVPGAPDFVIGLDDTLNELKAELLREESSVLVLTALPGCGKTTLVQKLCKDHKIEADLKLIVQNLYQHNSRTAPVLRDEEDARNCLEQLLKDIGPSPILLVLDDVWDETEYLIDKFRFQIPEYKILVTSRFIFKEFGPVYELKKLNHEEAVTLFRYHAKLEDGSSKEDLVKEVVQHCKRVPLALNLIGLSLCGRPRVIWQRELKKWSKWDSSLLDFKDEELLLRLKSSLDVLGTEDPILKECFLDLGSFLEDTKIPVTALIDIWTEFHELEEDDATAFLFDLSRSNMANVVVTRKDVDEEDDYYSEHFVTQHDMLRELAIHQCRQDPETQRKRLILELNEKNLRDRWKELNERTFHAHLVSITTDGNFSSNWCNMNLPEAEVLILNFQSENYALPYFLKNMSKLKVLIITNHGFFPTKLTNFELLGSLTNLKRIRFERVVIPPLSETSVKLEKLQKLSFFMCKVGQAFGSIQRSEPFPNLEELNIDYCTDFVELPMGFCDMVKNALRKLSITHCHKLLTLPEQIGEMDCLEVLRLRSCIDLESLPDSICNFSRLNFLDISDCFSIRDLPEEIGNLCCLEKLNLNGCSRLQELPPSVLDFKRLKDVVCDEELKELWESYLPREAEIKIRLAEVNINLNWL</sequence>
<dbReference type="SUPFAM" id="SSF52058">
    <property type="entry name" value="L domain-like"/>
    <property type="match status" value="1"/>
</dbReference>
<dbReference type="InterPro" id="IPR036388">
    <property type="entry name" value="WH-like_DNA-bd_sf"/>
</dbReference>
<comment type="caution">
    <text evidence="5">The sequence shown here is derived from an EMBL/GenBank/DDBJ whole genome shotgun (WGS) entry which is preliminary data.</text>
</comment>
<dbReference type="InterPro" id="IPR008808">
    <property type="entry name" value="Powdery_mildew-R_dom"/>
</dbReference>
<dbReference type="Pfam" id="PF00931">
    <property type="entry name" value="NB-ARC"/>
    <property type="match status" value="1"/>
</dbReference>
<dbReference type="InterPro" id="IPR027417">
    <property type="entry name" value="P-loop_NTPase"/>
</dbReference>
<dbReference type="GO" id="GO:0006952">
    <property type="term" value="P:defense response"/>
    <property type="evidence" value="ECO:0007669"/>
    <property type="project" value="UniProtKB-KW"/>
</dbReference>
<dbReference type="EMBL" id="BTGU01000002">
    <property type="protein sequence ID" value="GMN29944.1"/>
    <property type="molecule type" value="Genomic_DNA"/>
</dbReference>
<evidence type="ECO:0000256" key="2">
    <source>
        <dbReference type="ARBA" id="ARBA00022737"/>
    </source>
</evidence>
<dbReference type="Pfam" id="PF05659">
    <property type="entry name" value="RPW8"/>
    <property type="match status" value="1"/>
</dbReference>
<keyword evidence="3" id="KW-0611">Plant defense</keyword>
<dbReference type="Proteomes" id="UP001187192">
    <property type="component" value="Unassembled WGS sequence"/>
</dbReference>
<dbReference type="InterPro" id="IPR032675">
    <property type="entry name" value="LRR_dom_sf"/>
</dbReference>
<keyword evidence="2" id="KW-0677">Repeat</keyword>
<dbReference type="Gene3D" id="3.80.10.10">
    <property type="entry name" value="Ribonuclease Inhibitor"/>
    <property type="match status" value="1"/>
</dbReference>
<evidence type="ECO:0000259" key="4">
    <source>
        <dbReference type="PROSITE" id="PS51153"/>
    </source>
</evidence>
<dbReference type="AlphaFoldDB" id="A0AA87ZBS5"/>
<comment type="similarity">
    <text evidence="1">Belongs to the disease resistance NB-LRR family.</text>
</comment>
<dbReference type="GO" id="GO:0043531">
    <property type="term" value="F:ADP binding"/>
    <property type="evidence" value="ECO:0007669"/>
    <property type="project" value="InterPro"/>
</dbReference>
<evidence type="ECO:0000256" key="3">
    <source>
        <dbReference type="ARBA" id="ARBA00022821"/>
    </source>
</evidence>
<protein>
    <recommendedName>
        <fullName evidence="4">RPW8 domain-containing protein</fullName>
    </recommendedName>
</protein>
<dbReference type="PANTHER" id="PTHR36766">
    <property type="entry name" value="PLANT BROAD-SPECTRUM MILDEW RESISTANCE PROTEIN RPW8"/>
    <property type="match status" value="1"/>
</dbReference>
<evidence type="ECO:0000256" key="1">
    <source>
        <dbReference type="ARBA" id="ARBA00008894"/>
    </source>
</evidence>